<evidence type="ECO:0000256" key="1">
    <source>
        <dbReference type="SAM" id="Phobius"/>
    </source>
</evidence>
<evidence type="ECO:0000313" key="3">
    <source>
        <dbReference type="Proteomes" id="UP000315082"/>
    </source>
</evidence>
<keyword evidence="3" id="KW-1185">Reference proteome</keyword>
<accession>A0A518JTK2</accession>
<protein>
    <recommendedName>
        <fullName evidence="4">Cytochrome oxidase complex assembly protein 1</fullName>
    </recommendedName>
</protein>
<evidence type="ECO:0000313" key="2">
    <source>
        <dbReference type="EMBL" id="QDV68882.1"/>
    </source>
</evidence>
<dbReference type="KEGG" id="rcf:Poly24_25950"/>
<dbReference type="EMBL" id="CP036348">
    <property type="protein sequence ID" value="QDV68882.1"/>
    <property type="molecule type" value="Genomic_DNA"/>
</dbReference>
<dbReference type="OrthoDB" id="278808at2"/>
<dbReference type="AlphaFoldDB" id="A0A518JTK2"/>
<reference evidence="2 3" key="1">
    <citation type="submission" date="2019-02" db="EMBL/GenBank/DDBJ databases">
        <title>Deep-cultivation of Planctomycetes and their phenomic and genomic characterization uncovers novel biology.</title>
        <authorList>
            <person name="Wiegand S."/>
            <person name="Jogler M."/>
            <person name="Boedeker C."/>
            <person name="Pinto D."/>
            <person name="Vollmers J."/>
            <person name="Rivas-Marin E."/>
            <person name="Kohn T."/>
            <person name="Peeters S.H."/>
            <person name="Heuer A."/>
            <person name="Rast P."/>
            <person name="Oberbeckmann S."/>
            <person name="Bunk B."/>
            <person name="Jeske O."/>
            <person name="Meyerdierks A."/>
            <person name="Storesund J.E."/>
            <person name="Kallscheuer N."/>
            <person name="Luecker S."/>
            <person name="Lage O.M."/>
            <person name="Pohl T."/>
            <person name="Merkel B.J."/>
            <person name="Hornburger P."/>
            <person name="Mueller R.-W."/>
            <person name="Bruemmer F."/>
            <person name="Labrenz M."/>
            <person name="Spormann A.M."/>
            <person name="Op den Camp H."/>
            <person name="Overmann J."/>
            <person name="Amann R."/>
            <person name="Jetten M.S.M."/>
            <person name="Mascher T."/>
            <person name="Medema M.H."/>
            <person name="Devos D.P."/>
            <person name="Kaster A.-K."/>
            <person name="Ovreas L."/>
            <person name="Rohde M."/>
            <person name="Galperin M.Y."/>
            <person name="Jogler C."/>
        </authorList>
    </citation>
    <scope>NUCLEOTIDE SEQUENCE [LARGE SCALE GENOMIC DNA]</scope>
    <source>
        <strain evidence="2 3">Poly24</strain>
    </source>
</reference>
<dbReference type="RefSeq" id="WP_145095452.1">
    <property type="nucleotide sequence ID" value="NZ_CP036348.1"/>
</dbReference>
<organism evidence="2 3">
    <name type="scientific">Rosistilla carotiformis</name>
    <dbReference type="NCBI Taxonomy" id="2528017"/>
    <lineage>
        <taxon>Bacteria</taxon>
        <taxon>Pseudomonadati</taxon>
        <taxon>Planctomycetota</taxon>
        <taxon>Planctomycetia</taxon>
        <taxon>Pirellulales</taxon>
        <taxon>Pirellulaceae</taxon>
        <taxon>Rosistilla</taxon>
    </lineage>
</organism>
<sequence length="158" mass="16498">MSSFATDDSPNAQPPKSKNAVKIVIAVVLIGLGIVCCGCLGVIGVSWMAYGDSVETIKGNRIVQQNLGDVTSAEIDLQATGELAEGGGQQRLVYRVEGTTGTGKVIVATGPAGLELKSLILEDGTEINLQVADERIPVEFEIDSGELQIDTGEVVPQE</sequence>
<keyword evidence="1" id="KW-1133">Transmembrane helix</keyword>
<evidence type="ECO:0008006" key="4">
    <source>
        <dbReference type="Google" id="ProtNLM"/>
    </source>
</evidence>
<feature type="transmembrane region" description="Helical" evidence="1">
    <location>
        <begin position="20"/>
        <end position="50"/>
    </location>
</feature>
<dbReference type="Proteomes" id="UP000315082">
    <property type="component" value="Chromosome"/>
</dbReference>
<proteinExistence type="predicted"/>
<name>A0A518JTK2_9BACT</name>
<keyword evidence="1" id="KW-0472">Membrane</keyword>
<keyword evidence="1" id="KW-0812">Transmembrane</keyword>
<gene>
    <name evidence="2" type="ORF">Poly24_25950</name>
</gene>